<keyword evidence="1" id="KW-0732">Signal</keyword>
<feature type="chain" id="PRO_5038601367" evidence="1">
    <location>
        <begin position="23"/>
        <end position="421"/>
    </location>
</feature>
<dbReference type="SMART" id="SM00318">
    <property type="entry name" value="SNc"/>
    <property type="match status" value="1"/>
</dbReference>
<reference evidence="3" key="1">
    <citation type="submission" date="2020-10" db="EMBL/GenBank/DDBJ databases">
        <authorList>
            <person name="Gilroy R."/>
        </authorList>
    </citation>
    <scope>NUCLEOTIDE SEQUENCE</scope>
    <source>
        <strain evidence="3">CHK121-14286</strain>
    </source>
</reference>
<organism evidence="3 4">
    <name type="scientific">Candidatus Fimimonas gallinarum</name>
    <dbReference type="NCBI Taxonomy" id="2840821"/>
    <lineage>
        <taxon>Bacteria</taxon>
        <taxon>Pseudomonadati</taxon>
        <taxon>Myxococcota</taxon>
        <taxon>Myxococcia</taxon>
        <taxon>Myxococcales</taxon>
        <taxon>Cystobacterineae</taxon>
        <taxon>Myxococcaceae</taxon>
        <taxon>Myxococcaceae incertae sedis</taxon>
        <taxon>Candidatus Fimimonas</taxon>
    </lineage>
</organism>
<proteinExistence type="predicted"/>
<evidence type="ECO:0000256" key="1">
    <source>
        <dbReference type="SAM" id="SignalP"/>
    </source>
</evidence>
<dbReference type="EMBL" id="DVHL01000042">
    <property type="protein sequence ID" value="HIR66226.1"/>
    <property type="molecule type" value="Genomic_DNA"/>
</dbReference>
<evidence type="ECO:0000259" key="2">
    <source>
        <dbReference type="PROSITE" id="PS50830"/>
    </source>
</evidence>
<feature type="signal peptide" evidence="1">
    <location>
        <begin position="1"/>
        <end position="22"/>
    </location>
</feature>
<dbReference type="SUPFAM" id="SSF50199">
    <property type="entry name" value="Staphylococcal nuclease"/>
    <property type="match status" value="1"/>
</dbReference>
<dbReference type="PROSITE" id="PS51257">
    <property type="entry name" value="PROKAR_LIPOPROTEIN"/>
    <property type="match status" value="1"/>
</dbReference>
<name>A0A9D1E4S1_9BACT</name>
<accession>A0A9D1E4S1</accession>
<dbReference type="InterPro" id="IPR016071">
    <property type="entry name" value="Staphylococal_nuclease_OB-fold"/>
</dbReference>
<protein>
    <submittedName>
        <fullName evidence="3">Thermonuclease family protein</fullName>
    </submittedName>
</protein>
<dbReference type="PROSITE" id="PS50830">
    <property type="entry name" value="TNASE_3"/>
    <property type="match status" value="1"/>
</dbReference>
<dbReference type="AlphaFoldDB" id="A0A9D1E4S1"/>
<dbReference type="Proteomes" id="UP000824200">
    <property type="component" value="Unassembled WGS sequence"/>
</dbReference>
<dbReference type="Gene3D" id="2.40.50.90">
    <property type="match status" value="1"/>
</dbReference>
<dbReference type="Pfam" id="PF00565">
    <property type="entry name" value="SNase"/>
    <property type="match status" value="1"/>
</dbReference>
<reference evidence="3" key="2">
    <citation type="journal article" date="2021" name="PeerJ">
        <title>Extensive microbial diversity within the chicken gut microbiome revealed by metagenomics and culture.</title>
        <authorList>
            <person name="Gilroy R."/>
            <person name="Ravi A."/>
            <person name="Getino M."/>
            <person name="Pursley I."/>
            <person name="Horton D.L."/>
            <person name="Alikhan N.F."/>
            <person name="Baker D."/>
            <person name="Gharbi K."/>
            <person name="Hall N."/>
            <person name="Watson M."/>
            <person name="Adriaenssens E.M."/>
            <person name="Foster-Nyarko E."/>
            <person name="Jarju S."/>
            <person name="Secka A."/>
            <person name="Antonio M."/>
            <person name="Oren A."/>
            <person name="Chaudhuri R.R."/>
            <person name="La Ragione R."/>
            <person name="Hildebrand F."/>
            <person name="Pallen M.J."/>
        </authorList>
    </citation>
    <scope>NUCLEOTIDE SEQUENCE</scope>
    <source>
        <strain evidence="3">CHK121-14286</strain>
    </source>
</reference>
<dbReference type="InterPro" id="IPR035437">
    <property type="entry name" value="SNase_OB-fold_sf"/>
</dbReference>
<sequence>MKRILSVAIALLLLVGCLSLVACNKVADNTEYYDAITKTLKLEKSFEGKSYLTDGIGRATLAALTDGDTTRFTLEQGDSVVVRYYQVDTPESTGGVEKWGKAASLFVKDKLSAATEIVLEATAVPAEKESYGRYLGYVWYKTAADEDFKNLNLELVENGFSENKGINTSAYPYYDVFQKANDFAQKIKLRLYSELDDPLFSTDPVEMTIKEFNESPDAFYNEELDVGSKVLFYGYLSDLEISHSQTYTFTATQYDETTGETYNIKVYAAYSSNPASKMKLGHYYRFVGTVQNYHEQFQISGIVYDSLFQLEEYSYVTQKDYYLTFSSSETFINQYSATLYTDITVTSANVENGTLTIVGTAQQRTQDGVKEEVKTFTLTVKVDSNYSNEITVGSKISVSGLQLVANSGNITVLHYSDIDLK</sequence>
<evidence type="ECO:0000313" key="4">
    <source>
        <dbReference type="Proteomes" id="UP000824200"/>
    </source>
</evidence>
<gene>
    <name evidence="3" type="ORF">IAC95_05050</name>
</gene>
<comment type="caution">
    <text evidence="3">The sequence shown here is derived from an EMBL/GenBank/DDBJ whole genome shotgun (WGS) entry which is preliminary data.</text>
</comment>
<evidence type="ECO:0000313" key="3">
    <source>
        <dbReference type="EMBL" id="HIR66226.1"/>
    </source>
</evidence>
<feature type="domain" description="TNase-like" evidence="2">
    <location>
        <begin position="55"/>
        <end position="194"/>
    </location>
</feature>